<gene>
    <name evidence="2" type="ORF">CPE01_10140</name>
</gene>
<dbReference type="OrthoDB" id="3429251at2"/>
<organism evidence="2 3">
    <name type="scientific">Cellulomonas persica</name>
    <dbReference type="NCBI Taxonomy" id="76861"/>
    <lineage>
        <taxon>Bacteria</taxon>
        <taxon>Bacillati</taxon>
        <taxon>Actinomycetota</taxon>
        <taxon>Actinomycetes</taxon>
        <taxon>Micrococcales</taxon>
        <taxon>Cellulomonadaceae</taxon>
        <taxon>Cellulomonas</taxon>
    </lineage>
</organism>
<dbReference type="RefSeq" id="WP_146805564.1">
    <property type="nucleotide sequence ID" value="NZ_BJUA01000004.1"/>
</dbReference>
<sequence length="247" mass="27369">MGEPDAFLDAGFLESGPNPVVLVLVVGLVLMGGLLTWSVISHRKHQKALDAWLEPRRWRRLPAADRSLVSRWRGTPFGTGDNRKVTDVIAGSFQGYDLLSFVYSYETSSTDSDGSRSTTTHTFHVLTLQLPAFLPDLEVTPESVGSRLATAFGKVDLDVESDEFNKRFVVRATDLAVGHAILHPRLVERLLREGRVAWRIEGTTLLTWASGRTNLQRLDARIAMLAAIAGSVPRHVWLDHGHDPLAR</sequence>
<dbReference type="EMBL" id="BJUA01000004">
    <property type="protein sequence ID" value="GEK17281.1"/>
    <property type="molecule type" value="Genomic_DNA"/>
</dbReference>
<dbReference type="Proteomes" id="UP000321386">
    <property type="component" value="Unassembled WGS sequence"/>
</dbReference>
<keyword evidence="1" id="KW-0812">Transmembrane</keyword>
<name>A0A510UUZ3_9CELL</name>
<accession>A0A510UUZ3</accession>
<evidence type="ECO:0000313" key="2">
    <source>
        <dbReference type="EMBL" id="GEK17281.1"/>
    </source>
</evidence>
<evidence type="ECO:0000313" key="3">
    <source>
        <dbReference type="Proteomes" id="UP000321386"/>
    </source>
</evidence>
<evidence type="ECO:0000256" key="1">
    <source>
        <dbReference type="SAM" id="Phobius"/>
    </source>
</evidence>
<feature type="transmembrane region" description="Helical" evidence="1">
    <location>
        <begin position="20"/>
        <end position="40"/>
    </location>
</feature>
<evidence type="ECO:0008006" key="4">
    <source>
        <dbReference type="Google" id="ProtNLM"/>
    </source>
</evidence>
<protein>
    <recommendedName>
        <fullName evidence="4">DUF3137 domain-containing protein</fullName>
    </recommendedName>
</protein>
<keyword evidence="1" id="KW-0472">Membrane</keyword>
<proteinExistence type="predicted"/>
<keyword evidence="3" id="KW-1185">Reference proteome</keyword>
<reference evidence="2 3" key="1">
    <citation type="submission" date="2019-07" db="EMBL/GenBank/DDBJ databases">
        <title>Whole genome shotgun sequence of Cellulomonas persica NBRC 101101.</title>
        <authorList>
            <person name="Hosoyama A."/>
            <person name="Uohara A."/>
            <person name="Ohji S."/>
            <person name="Ichikawa N."/>
        </authorList>
    </citation>
    <scope>NUCLEOTIDE SEQUENCE [LARGE SCALE GENOMIC DNA]</scope>
    <source>
        <strain evidence="2 3">NBRC 101101</strain>
    </source>
</reference>
<comment type="caution">
    <text evidence="2">The sequence shown here is derived from an EMBL/GenBank/DDBJ whole genome shotgun (WGS) entry which is preliminary data.</text>
</comment>
<dbReference type="AlphaFoldDB" id="A0A510UUZ3"/>
<keyword evidence="1" id="KW-1133">Transmembrane helix</keyword>